<protein>
    <submittedName>
        <fullName evidence="1">Uncharacterized protein</fullName>
    </submittedName>
</protein>
<accession>A0A564YIN5</accession>
<evidence type="ECO:0000313" key="2">
    <source>
        <dbReference type="Proteomes" id="UP000321570"/>
    </source>
</evidence>
<sequence length="136" mass="15316">MRCKPRTIHNAQLPKDSTFPGLFSCSKKILPTRAGMYLWDHRSNDIWGKGIIKAPRGSVEVIPSKLETGPQNVILDFFGLLTLGNNGTQEIQPSNQRSLSLRCPREPSVSLAIWETSKASIRSKLKLFGQNISFYW</sequence>
<organism evidence="1 2">
    <name type="scientific">Hymenolepis diminuta</name>
    <name type="common">Rat tapeworm</name>
    <dbReference type="NCBI Taxonomy" id="6216"/>
    <lineage>
        <taxon>Eukaryota</taxon>
        <taxon>Metazoa</taxon>
        <taxon>Spiralia</taxon>
        <taxon>Lophotrochozoa</taxon>
        <taxon>Platyhelminthes</taxon>
        <taxon>Cestoda</taxon>
        <taxon>Eucestoda</taxon>
        <taxon>Cyclophyllidea</taxon>
        <taxon>Hymenolepididae</taxon>
        <taxon>Hymenolepis</taxon>
    </lineage>
</organism>
<reference evidence="1 2" key="1">
    <citation type="submission" date="2019-07" db="EMBL/GenBank/DDBJ databases">
        <authorList>
            <person name="Jastrzebski P J."/>
            <person name="Paukszto L."/>
            <person name="Jastrzebski P J."/>
        </authorList>
    </citation>
    <scope>NUCLEOTIDE SEQUENCE [LARGE SCALE GENOMIC DNA]</scope>
    <source>
        <strain evidence="1 2">WMS-il1</strain>
    </source>
</reference>
<name>A0A564YIN5_HYMDI</name>
<dbReference type="Proteomes" id="UP000321570">
    <property type="component" value="Unassembled WGS sequence"/>
</dbReference>
<dbReference type="EMBL" id="CABIJS010000222">
    <property type="protein sequence ID" value="VUZ46598.1"/>
    <property type="molecule type" value="Genomic_DNA"/>
</dbReference>
<evidence type="ECO:0000313" key="1">
    <source>
        <dbReference type="EMBL" id="VUZ46598.1"/>
    </source>
</evidence>
<keyword evidence="2" id="KW-1185">Reference proteome</keyword>
<gene>
    <name evidence="1" type="ORF">WMSIL1_LOCUS6803</name>
</gene>
<dbReference type="AlphaFoldDB" id="A0A564YIN5"/>
<proteinExistence type="predicted"/>